<keyword evidence="1" id="KW-0472">Membrane</keyword>
<dbReference type="RefSeq" id="XP_009043736.1">
    <property type="nucleotide sequence ID" value="XM_009045488.1"/>
</dbReference>
<dbReference type="KEGG" id="lgi:LOTGIDRAFT_227866"/>
<keyword evidence="1" id="KW-1133">Transmembrane helix</keyword>
<name>V4BC31_LOTGI</name>
<dbReference type="HOGENOM" id="CLU_1186171_0_0_1"/>
<reference evidence="2 3" key="1">
    <citation type="journal article" date="2013" name="Nature">
        <title>Insights into bilaterian evolution from three spiralian genomes.</title>
        <authorList>
            <person name="Simakov O."/>
            <person name="Marletaz F."/>
            <person name="Cho S.J."/>
            <person name="Edsinger-Gonzales E."/>
            <person name="Havlak P."/>
            <person name="Hellsten U."/>
            <person name="Kuo D.H."/>
            <person name="Larsson T."/>
            <person name="Lv J."/>
            <person name="Arendt D."/>
            <person name="Savage R."/>
            <person name="Osoegawa K."/>
            <person name="de Jong P."/>
            <person name="Grimwood J."/>
            <person name="Chapman J.A."/>
            <person name="Shapiro H."/>
            <person name="Aerts A."/>
            <person name="Otillar R.P."/>
            <person name="Terry A.Y."/>
            <person name="Boore J.L."/>
            <person name="Grigoriev I.V."/>
            <person name="Lindberg D.R."/>
            <person name="Seaver E.C."/>
            <person name="Weisblat D.A."/>
            <person name="Putnam N.H."/>
            <person name="Rokhsar D.S."/>
        </authorList>
    </citation>
    <scope>NUCLEOTIDE SEQUENCE [LARGE SCALE GENOMIC DNA]</scope>
</reference>
<accession>V4BC31</accession>
<sequence length="234" mass="26919">MKMEHYQIKRGSNLQTKHSCRIYNYLNGPYLSHNFLIHCGGYLLEENGINDSKEWKIFWRIFPAGGRYSKVGDVISCAFWYLLIIYPFVTIGTGMYYGNKVNIINAVILCLMLMYHLVSIFIIIKNTSKLKTMWCISKLNLEKYVGLENAIREVSKETIHNLDLIPFEKRKKITEKLYQLADASAVVMLCTKSFWKSCLIDPVVCVVCLASLNLIAVLVQLETMNTDILISTHT</sequence>
<dbReference type="AlphaFoldDB" id="V4BC31"/>
<dbReference type="OrthoDB" id="6141264at2759"/>
<proteinExistence type="predicted"/>
<dbReference type="CTD" id="20247457"/>
<keyword evidence="3" id="KW-1185">Reference proteome</keyword>
<dbReference type="EMBL" id="KB199650">
    <property type="protein sequence ID" value="ESP05191.1"/>
    <property type="molecule type" value="Genomic_DNA"/>
</dbReference>
<feature type="transmembrane region" description="Helical" evidence="1">
    <location>
        <begin position="77"/>
        <end position="97"/>
    </location>
</feature>
<feature type="transmembrane region" description="Helical" evidence="1">
    <location>
        <begin position="103"/>
        <end position="124"/>
    </location>
</feature>
<organism evidence="2 3">
    <name type="scientific">Lottia gigantea</name>
    <name type="common">Giant owl limpet</name>
    <dbReference type="NCBI Taxonomy" id="225164"/>
    <lineage>
        <taxon>Eukaryota</taxon>
        <taxon>Metazoa</taxon>
        <taxon>Spiralia</taxon>
        <taxon>Lophotrochozoa</taxon>
        <taxon>Mollusca</taxon>
        <taxon>Gastropoda</taxon>
        <taxon>Patellogastropoda</taxon>
        <taxon>Lottioidea</taxon>
        <taxon>Lottiidae</taxon>
        <taxon>Lottia</taxon>
    </lineage>
</organism>
<dbReference type="Proteomes" id="UP000030746">
    <property type="component" value="Unassembled WGS sequence"/>
</dbReference>
<dbReference type="OMA" id="LHIVNTH"/>
<keyword evidence="1" id="KW-0812">Transmembrane</keyword>
<evidence type="ECO:0000313" key="3">
    <source>
        <dbReference type="Proteomes" id="UP000030746"/>
    </source>
</evidence>
<dbReference type="GeneID" id="20247457"/>
<gene>
    <name evidence="2" type="ORF">LOTGIDRAFT_227866</name>
</gene>
<protein>
    <submittedName>
        <fullName evidence="2">Uncharacterized protein</fullName>
    </submittedName>
</protein>
<evidence type="ECO:0000256" key="1">
    <source>
        <dbReference type="SAM" id="Phobius"/>
    </source>
</evidence>
<evidence type="ECO:0000313" key="2">
    <source>
        <dbReference type="EMBL" id="ESP05191.1"/>
    </source>
</evidence>
<feature type="transmembrane region" description="Helical" evidence="1">
    <location>
        <begin position="198"/>
        <end position="219"/>
    </location>
</feature>